<evidence type="ECO:0008006" key="3">
    <source>
        <dbReference type="Google" id="ProtNLM"/>
    </source>
</evidence>
<dbReference type="EMBL" id="FNQF01000001">
    <property type="protein sequence ID" value="SDZ74324.1"/>
    <property type="molecule type" value="Genomic_DNA"/>
</dbReference>
<name>A0A1H3VJA9_9FLAO</name>
<organism evidence="1 2">
    <name type="scientific">Psychroflexus halocasei</name>
    <dbReference type="NCBI Taxonomy" id="908615"/>
    <lineage>
        <taxon>Bacteria</taxon>
        <taxon>Pseudomonadati</taxon>
        <taxon>Bacteroidota</taxon>
        <taxon>Flavobacteriia</taxon>
        <taxon>Flavobacteriales</taxon>
        <taxon>Flavobacteriaceae</taxon>
        <taxon>Psychroflexus</taxon>
    </lineage>
</organism>
<reference evidence="1 2" key="1">
    <citation type="submission" date="2016-10" db="EMBL/GenBank/DDBJ databases">
        <authorList>
            <person name="de Groot N.N."/>
        </authorList>
    </citation>
    <scope>NUCLEOTIDE SEQUENCE [LARGE SCALE GENOMIC DNA]</scope>
    <source>
        <strain evidence="1 2">DSM 23581</strain>
    </source>
</reference>
<dbReference type="AlphaFoldDB" id="A0A1H3VJA9"/>
<dbReference type="STRING" id="908615.SAMN05421540_101112"/>
<accession>A0A1H3VJA9</accession>
<dbReference type="Proteomes" id="UP000198820">
    <property type="component" value="Unassembled WGS sequence"/>
</dbReference>
<proteinExistence type="predicted"/>
<protein>
    <recommendedName>
        <fullName evidence="3">Outer membrane protein assembly factor BamA</fullName>
    </recommendedName>
</protein>
<gene>
    <name evidence="1" type="ORF">SAMN05421540_101112</name>
</gene>
<dbReference type="Gene3D" id="2.40.160.50">
    <property type="entry name" value="membrane protein fhac: a member of the omp85/tpsb transporter family"/>
    <property type="match status" value="1"/>
</dbReference>
<sequence length="544" mass="63657">MTNINSLIINRKQILFNIESLIMIQLRNHIFWILLAFILSANNSFSQQKKTFNKKSQHLIKELQIDINDNIDKKSILESLHKKGYIFSEIILKNDSLHIIEGDFIKRIRLKYGSPDEKKYFLEIKFDRLEQTLQEISKKYSDQGFPFNKINVTKINQVKDDLIEMELMVTKNQKRSINDLIIKGYSPHSIKQIKRSLNIGKENLSEQKMNEELDYLQDKLSFKLIKNPSVLYKKDKSILYLYTEKVSRNMFDGVLGFSNENDKFKLSGDLELELNNNLNAGEKFQLHYKNTDSDQETISASLKYPFLFNSRFDLETGFQIFRQDSSYTNTSFHAGLKFNINRNYYIKGIYQTRKSNAINKNTNEDFSYNALRTTFGARWKNLGQLEVSTELGQRKSESTENQTLLELKYYNKVNFNKTYHLLIQNENALLLSETYLNNETFRIGGINSIRGFLENSIISTKYSTIRLDHNFELTNTLTIIGITDYLLSFNDLDKIRTNYYSLGFGLSLQQNNTNIRIIMANGFSNNSDIDFNNTKIHIRLATFF</sequence>
<evidence type="ECO:0000313" key="2">
    <source>
        <dbReference type="Proteomes" id="UP000198820"/>
    </source>
</evidence>
<evidence type="ECO:0000313" key="1">
    <source>
        <dbReference type="EMBL" id="SDZ74324.1"/>
    </source>
</evidence>
<keyword evidence="2" id="KW-1185">Reference proteome</keyword>